<dbReference type="InterPro" id="IPR007159">
    <property type="entry name" value="SpoVT-AbrB_dom"/>
</dbReference>
<reference evidence="3 4" key="1">
    <citation type="submission" date="2023-07" db="EMBL/GenBank/DDBJ databases">
        <title>Genomic Encyclopedia of Type Strains, Phase IV (KMG-IV): sequencing the most valuable type-strain genomes for metagenomic binning, comparative biology and taxonomic classification.</title>
        <authorList>
            <person name="Goeker M."/>
        </authorList>
    </citation>
    <scope>NUCLEOTIDE SEQUENCE [LARGE SCALE GENOMIC DNA]</scope>
    <source>
        <strain evidence="3 4">B6-8</strain>
    </source>
</reference>
<evidence type="ECO:0000256" key="1">
    <source>
        <dbReference type="SAM" id="MobiDB-lite"/>
    </source>
</evidence>
<dbReference type="RefSeq" id="WP_266350602.1">
    <property type="nucleotide sequence ID" value="NZ_JAPKNG010000006.1"/>
</dbReference>
<dbReference type="InterPro" id="IPR039052">
    <property type="entry name" value="Antitox_PemI-like"/>
</dbReference>
<organism evidence="3 4">
    <name type="scientific">Kaistia dalseonensis</name>
    <dbReference type="NCBI Taxonomy" id="410840"/>
    <lineage>
        <taxon>Bacteria</taxon>
        <taxon>Pseudomonadati</taxon>
        <taxon>Pseudomonadota</taxon>
        <taxon>Alphaproteobacteria</taxon>
        <taxon>Hyphomicrobiales</taxon>
        <taxon>Kaistiaceae</taxon>
        <taxon>Kaistia</taxon>
    </lineage>
</organism>
<name>A0ABU0HBN3_9HYPH</name>
<dbReference type="InterPro" id="IPR037914">
    <property type="entry name" value="SpoVT-AbrB_sf"/>
</dbReference>
<keyword evidence="4" id="KW-1185">Reference proteome</keyword>
<evidence type="ECO:0000313" key="4">
    <source>
        <dbReference type="Proteomes" id="UP001241603"/>
    </source>
</evidence>
<gene>
    <name evidence="3" type="ORF">QO014_004117</name>
</gene>
<dbReference type="Proteomes" id="UP001241603">
    <property type="component" value="Unassembled WGS sequence"/>
</dbReference>
<accession>A0ABU0HBN3</accession>
<dbReference type="Pfam" id="PF04014">
    <property type="entry name" value="MazE_antitoxin"/>
    <property type="match status" value="1"/>
</dbReference>
<dbReference type="SUPFAM" id="SSF89447">
    <property type="entry name" value="AbrB/MazE/MraZ-like"/>
    <property type="match status" value="1"/>
</dbReference>
<comment type="caution">
    <text evidence="3">The sequence shown here is derived from an EMBL/GenBank/DDBJ whole genome shotgun (WGS) entry which is preliminary data.</text>
</comment>
<feature type="region of interest" description="Disordered" evidence="1">
    <location>
        <begin position="56"/>
        <end position="77"/>
    </location>
</feature>
<proteinExistence type="predicted"/>
<dbReference type="EMBL" id="JAUSVO010000006">
    <property type="protein sequence ID" value="MDQ0439711.1"/>
    <property type="molecule type" value="Genomic_DNA"/>
</dbReference>
<protein>
    <submittedName>
        <fullName evidence="3">Antitoxin MazE</fullName>
    </submittedName>
</protein>
<sequence length="107" mass="11664">MRVKVAKWGNSVAVRIPKDIVDQAGLSDGQELDVETRGGILEFRPVTRRYTLEELLDGTGPAGPEGPPDLIEWGADRGGEALPDDAYARGEITYDDIVSGRDAARRR</sequence>
<dbReference type="Gene3D" id="2.10.260.10">
    <property type="match status" value="1"/>
</dbReference>
<evidence type="ECO:0000259" key="2">
    <source>
        <dbReference type="SMART" id="SM00966"/>
    </source>
</evidence>
<dbReference type="PANTHER" id="PTHR40516:SF1">
    <property type="entry name" value="ANTITOXIN CHPS-RELATED"/>
    <property type="match status" value="1"/>
</dbReference>
<evidence type="ECO:0000313" key="3">
    <source>
        <dbReference type="EMBL" id="MDQ0439711.1"/>
    </source>
</evidence>
<feature type="domain" description="SpoVT-AbrB" evidence="2">
    <location>
        <begin position="6"/>
        <end position="51"/>
    </location>
</feature>
<dbReference type="SMART" id="SM00966">
    <property type="entry name" value="SpoVT_AbrB"/>
    <property type="match status" value="1"/>
</dbReference>
<dbReference type="PANTHER" id="PTHR40516">
    <property type="entry name" value="ANTITOXIN CHPS-RELATED"/>
    <property type="match status" value="1"/>
</dbReference>